<sequence length="244" mass="27334">MRNTIFIDPTMRSVNMLSALENASRAAADGTASYKEILAAIQKAAGKSANVSKDTSEMTFDEYKEYISDRVNAMKLDDSRANDTVSIEITDGGFRAMQKDAMYEQWVLDSIRSALATQNRTASLTGGSYVMLKYGQKREDYRAESWGKESQALFNAMTMTKGRKNSSSSFWMKRASQMTQNLMLTAQLAQQKIRLHNSLAKAFGSMDKTEEAMQMSGENRMNQVSASAAYWMYLMQQNMAGFGF</sequence>
<dbReference type="RefSeq" id="WP_072936306.1">
    <property type="nucleotide sequence ID" value="NZ_FQUG01000010.1"/>
</dbReference>
<dbReference type="EMBL" id="FQUG01000010">
    <property type="protein sequence ID" value="SHF25141.1"/>
    <property type="molecule type" value="Genomic_DNA"/>
</dbReference>
<proteinExistence type="predicted"/>
<evidence type="ECO:0000313" key="1">
    <source>
        <dbReference type="EMBL" id="SHF25141.1"/>
    </source>
</evidence>
<reference evidence="1 2" key="1">
    <citation type="submission" date="2016-11" db="EMBL/GenBank/DDBJ databases">
        <authorList>
            <person name="Jaros S."/>
            <person name="Januszkiewicz K."/>
            <person name="Wedrychowicz H."/>
        </authorList>
    </citation>
    <scope>NUCLEOTIDE SEQUENCE [LARGE SCALE GENOMIC DNA]</scope>
    <source>
        <strain evidence="1 2">DSM 10502</strain>
    </source>
</reference>
<gene>
    <name evidence="1" type="ORF">SAMN02745190_02201</name>
</gene>
<dbReference type="STRING" id="1123243.SAMN02745190_02201"/>
<evidence type="ECO:0000313" key="2">
    <source>
        <dbReference type="Proteomes" id="UP000184404"/>
    </source>
</evidence>
<organism evidence="1 2">
    <name type="scientific">Schwartzia succinivorans DSM 10502</name>
    <dbReference type="NCBI Taxonomy" id="1123243"/>
    <lineage>
        <taxon>Bacteria</taxon>
        <taxon>Bacillati</taxon>
        <taxon>Bacillota</taxon>
        <taxon>Negativicutes</taxon>
        <taxon>Selenomonadales</taxon>
        <taxon>Selenomonadaceae</taxon>
        <taxon>Schwartzia</taxon>
    </lineage>
</organism>
<dbReference type="AlphaFoldDB" id="A0A1M5A4D5"/>
<dbReference type="OrthoDB" id="2038942at2"/>
<keyword evidence="2" id="KW-1185">Reference proteome</keyword>
<dbReference type="Proteomes" id="UP000184404">
    <property type="component" value="Unassembled WGS sequence"/>
</dbReference>
<name>A0A1M5A4D5_9FIRM</name>
<accession>A0A1M5A4D5</accession>
<protein>
    <submittedName>
        <fullName evidence="1">Uncharacterized protein</fullName>
    </submittedName>
</protein>